<dbReference type="Gene3D" id="3.10.450.50">
    <property type="match status" value="1"/>
</dbReference>
<comment type="caution">
    <text evidence="1">The sequence shown here is derived from an EMBL/GenBank/DDBJ whole genome shotgun (WGS) entry which is preliminary data.</text>
</comment>
<keyword evidence="2" id="KW-1185">Reference proteome</keyword>
<reference evidence="2" key="1">
    <citation type="submission" date="2018-05" db="EMBL/GenBank/DDBJ databases">
        <authorList>
            <person name="Li Y."/>
        </authorList>
    </citation>
    <scope>NUCLEOTIDE SEQUENCE [LARGE SCALE GENOMIC DNA]</scope>
    <source>
        <strain evidence="2">sk1b4</strain>
    </source>
</reference>
<dbReference type="Proteomes" id="UP000245283">
    <property type="component" value="Unassembled WGS sequence"/>
</dbReference>
<evidence type="ECO:0008006" key="3">
    <source>
        <dbReference type="Google" id="ProtNLM"/>
    </source>
</evidence>
<dbReference type="EMBL" id="QETB01000003">
    <property type="protein sequence ID" value="PWF26521.1"/>
    <property type="molecule type" value="Genomic_DNA"/>
</dbReference>
<sequence>MEIVLPSDCGNAPRIGIVGNFAVNWAMGDEAAVSSWLLADTEWTLVGDGTYRGPDAGVSTFPAFKPERVELISIITHGRLASCDGYLEAAGKRVCFSHAFRFASTSKTAGIAELRSYCIAL</sequence>
<dbReference type="AlphaFoldDB" id="A0A2V1K858"/>
<name>A0A2V1K858_9ACTO</name>
<gene>
    <name evidence="1" type="ORF">DD236_06625</name>
</gene>
<proteinExistence type="predicted"/>
<dbReference type="OrthoDB" id="4412416at2"/>
<organism evidence="1 2">
    <name type="scientific">Ancrocorticia populi</name>
    <dbReference type="NCBI Taxonomy" id="2175228"/>
    <lineage>
        <taxon>Bacteria</taxon>
        <taxon>Bacillati</taxon>
        <taxon>Actinomycetota</taxon>
        <taxon>Actinomycetes</taxon>
        <taxon>Actinomycetales</taxon>
        <taxon>Actinomycetaceae</taxon>
        <taxon>Ancrocorticia</taxon>
    </lineage>
</organism>
<accession>A0A2V1K858</accession>
<evidence type="ECO:0000313" key="2">
    <source>
        <dbReference type="Proteomes" id="UP000245283"/>
    </source>
</evidence>
<dbReference type="RefSeq" id="WP_109093594.1">
    <property type="nucleotide sequence ID" value="NZ_QETB01000003.1"/>
</dbReference>
<evidence type="ECO:0000313" key="1">
    <source>
        <dbReference type="EMBL" id="PWF26521.1"/>
    </source>
</evidence>
<protein>
    <recommendedName>
        <fullName evidence="3">SnoaL-like domain-containing protein</fullName>
    </recommendedName>
</protein>